<keyword evidence="1" id="KW-1185">Reference proteome</keyword>
<name>A0A1I7XVW9_HETBA</name>
<reference evidence="2" key="1">
    <citation type="submission" date="2016-11" db="UniProtKB">
        <authorList>
            <consortium name="WormBaseParasite"/>
        </authorList>
    </citation>
    <scope>IDENTIFICATION</scope>
</reference>
<dbReference type="Proteomes" id="UP000095283">
    <property type="component" value="Unplaced"/>
</dbReference>
<evidence type="ECO:0000313" key="1">
    <source>
        <dbReference type="Proteomes" id="UP000095283"/>
    </source>
</evidence>
<organism evidence="1 2">
    <name type="scientific">Heterorhabditis bacteriophora</name>
    <name type="common">Entomopathogenic nematode worm</name>
    <dbReference type="NCBI Taxonomy" id="37862"/>
    <lineage>
        <taxon>Eukaryota</taxon>
        <taxon>Metazoa</taxon>
        <taxon>Ecdysozoa</taxon>
        <taxon>Nematoda</taxon>
        <taxon>Chromadorea</taxon>
        <taxon>Rhabditida</taxon>
        <taxon>Rhabditina</taxon>
        <taxon>Rhabditomorpha</taxon>
        <taxon>Strongyloidea</taxon>
        <taxon>Heterorhabditidae</taxon>
        <taxon>Heterorhabditis</taxon>
    </lineage>
</organism>
<sequence>MHYFIKFEVNNRNLHNNSNIYIKTNTSHHAIPSLMFVLFSPLFQGVLDFILHVPETLIRKIGLQIPKKTFRYKSGKLNPHVTSQQKYIFDQGINKI</sequence>
<evidence type="ECO:0000313" key="2">
    <source>
        <dbReference type="WBParaSite" id="Hba_21694"/>
    </source>
</evidence>
<dbReference type="WBParaSite" id="Hba_21694">
    <property type="protein sequence ID" value="Hba_21694"/>
    <property type="gene ID" value="Hba_21694"/>
</dbReference>
<proteinExistence type="predicted"/>
<accession>A0A1I7XVW9</accession>
<protein>
    <submittedName>
        <fullName evidence="2">Uncharacterized protein</fullName>
    </submittedName>
</protein>
<dbReference type="AlphaFoldDB" id="A0A1I7XVW9"/>